<dbReference type="InterPro" id="IPR013780">
    <property type="entry name" value="Glyco_hydro_b"/>
</dbReference>
<evidence type="ECO:0008006" key="7">
    <source>
        <dbReference type="Google" id="ProtNLM"/>
    </source>
</evidence>
<evidence type="ECO:0000313" key="5">
    <source>
        <dbReference type="EMBL" id="MEJ2903461.1"/>
    </source>
</evidence>
<comment type="similarity">
    <text evidence="1">Belongs to the glycosyl hydrolase 27 family.</text>
</comment>
<proteinExistence type="inferred from homology"/>
<dbReference type="Gene3D" id="2.60.40.1180">
    <property type="entry name" value="Golgi alpha-mannosidase II"/>
    <property type="match status" value="1"/>
</dbReference>
<organism evidence="5 6">
    <name type="scientific">Pedobacter panaciterrae</name>
    <dbReference type="NCBI Taxonomy" id="363849"/>
    <lineage>
        <taxon>Bacteria</taxon>
        <taxon>Pseudomonadati</taxon>
        <taxon>Bacteroidota</taxon>
        <taxon>Sphingobacteriia</taxon>
        <taxon>Sphingobacteriales</taxon>
        <taxon>Sphingobacteriaceae</taxon>
        <taxon>Pedobacter</taxon>
    </lineage>
</organism>
<protein>
    <recommendedName>
        <fullName evidence="7">Melibiase</fullName>
    </recommendedName>
</protein>
<dbReference type="PANTHER" id="PTHR11452">
    <property type="entry name" value="ALPHA-GALACTOSIDASE/ALPHA-N-ACETYLGALACTOSAMINIDASE"/>
    <property type="match status" value="1"/>
</dbReference>
<dbReference type="RefSeq" id="WP_337716701.1">
    <property type="nucleotide sequence ID" value="NZ_JBBEUB010000004.1"/>
</dbReference>
<name>A0ABU8NMI7_9SPHI</name>
<dbReference type="SUPFAM" id="SSF51445">
    <property type="entry name" value="(Trans)glycosidases"/>
    <property type="match status" value="1"/>
</dbReference>
<keyword evidence="6" id="KW-1185">Reference proteome</keyword>
<evidence type="ECO:0000256" key="1">
    <source>
        <dbReference type="ARBA" id="ARBA00009743"/>
    </source>
</evidence>
<dbReference type="InterPro" id="IPR002241">
    <property type="entry name" value="Glyco_hydro_27"/>
</dbReference>
<dbReference type="EMBL" id="JBBEUB010000004">
    <property type="protein sequence ID" value="MEJ2903461.1"/>
    <property type="molecule type" value="Genomic_DNA"/>
</dbReference>
<sequence length="805" mass="89413">MIRKIQLLFFIALICSTRVFAAEERINSIAVQRFKESPVITNQFLTVNYNAVEKNLAVVFKAGNKTFLKNIIPKNANGIIKKKELLSPVFGKGSALIFSTTDGGTISFTLYPLQPFLFVEQTVKNSGKDVVDIQKLNPVSFSVDLNKPASRLKTLGTGGLLAPDQNPGSYVFLTTVDPVTRNGVVAGWLTNEKGSGVLFSGINNGLVEIKSQIDYGRFLLPVGTTEATETLLIGYFDDARLGEERFADAIAKQQNIKLKPRTAVYCTWYSEKNGGAGTEQSTIELAKFVKEKLRPFGLGAIQIDDQWQAGGQYNGPHRGFDRVDPKGGYPNGMSTVAATVKKEGLMAGIWWMPFARNHQDIEYRDKQHWFAHRKNGKPYETTWGGTSLDLTNPEVQSHISYVAKKMQGWGYNYFKMDGLWTGTVTEQVYINDGYKNDSIGNNKPLFNPMKTQIEAYRDGLRLLRHAVGNEVFLSGCCASQNMRSFGASMGLVNSMRIGPDFNHDGESIRTGVIRASRLYFLNGRVWWNDPDPSMLREKGKSAADPAADGIGSLTRARLLPSYVAVSKQFFLSSDWLPDLPNDRIEIMKRCMASHNGVARPVDAFDKSLPSIWIATDQKAGVKRNVIGLFNWATSTQTISSSIKWAGLAEKTAYHAFDFWENKPLPDISGSFAMSLPAESCRIIAVRAKSNHPVVVSTSQHVTQGIIDLMEEEWKSGTLSGTSKLIAGDDYELRIAGLNDGGKWKTDRASLIANKDETTIHVLPKQENGWLRVLIKSNKSGLVKWRIRFSKQAVNIRNKNNESRKA</sequence>
<feature type="chain" id="PRO_5047417289" description="Melibiase" evidence="4">
    <location>
        <begin position="22"/>
        <end position="805"/>
    </location>
</feature>
<keyword evidence="2" id="KW-0378">Hydrolase</keyword>
<dbReference type="Gene3D" id="3.20.20.70">
    <property type="entry name" value="Aldolase class I"/>
    <property type="match status" value="1"/>
</dbReference>
<gene>
    <name evidence="5" type="ORF">WAE58_13540</name>
</gene>
<reference evidence="5 6" key="1">
    <citation type="submission" date="2024-03" db="EMBL/GenBank/DDBJ databases">
        <title>Sequence of Lycoming College Course Isolates.</title>
        <authorList>
            <person name="Plotts O."/>
            <person name="Newman J."/>
        </authorList>
    </citation>
    <scope>NUCLEOTIDE SEQUENCE [LARGE SCALE GENOMIC DNA]</scope>
    <source>
        <strain evidence="5 6">CJB-3</strain>
    </source>
</reference>
<evidence type="ECO:0000256" key="2">
    <source>
        <dbReference type="ARBA" id="ARBA00022801"/>
    </source>
</evidence>
<dbReference type="Proteomes" id="UP001378956">
    <property type="component" value="Unassembled WGS sequence"/>
</dbReference>
<dbReference type="InterPro" id="IPR013785">
    <property type="entry name" value="Aldolase_TIM"/>
</dbReference>
<evidence type="ECO:0000256" key="3">
    <source>
        <dbReference type="ARBA" id="ARBA00023295"/>
    </source>
</evidence>
<comment type="caution">
    <text evidence="5">The sequence shown here is derived from an EMBL/GenBank/DDBJ whole genome shotgun (WGS) entry which is preliminary data.</text>
</comment>
<dbReference type="SUPFAM" id="SSF51011">
    <property type="entry name" value="Glycosyl hydrolase domain"/>
    <property type="match status" value="1"/>
</dbReference>
<evidence type="ECO:0000313" key="6">
    <source>
        <dbReference type="Proteomes" id="UP001378956"/>
    </source>
</evidence>
<dbReference type="PANTHER" id="PTHR11452:SF75">
    <property type="entry name" value="ALPHA-GALACTOSIDASE MEL1"/>
    <property type="match status" value="1"/>
</dbReference>
<evidence type="ECO:0000256" key="4">
    <source>
        <dbReference type="SAM" id="SignalP"/>
    </source>
</evidence>
<keyword evidence="4" id="KW-0732">Signal</keyword>
<accession>A0ABU8NMI7</accession>
<dbReference type="InterPro" id="IPR017853">
    <property type="entry name" value="GH"/>
</dbReference>
<feature type="signal peptide" evidence="4">
    <location>
        <begin position="1"/>
        <end position="21"/>
    </location>
</feature>
<keyword evidence="3" id="KW-0326">Glycosidase</keyword>